<proteinExistence type="predicted"/>
<evidence type="ECO:0000256" key="1">
    <source>
        <dbReference type="SAM" id="Phobius"/>
    </source>
</evidence>
<organism evidence="2 3">
    <name type="scientific">Colletotrichum tamarilloi</name>
    <dbReference type="NCBI Taxonomy" id="1209934"/>
    <lineage>
        <taxon>Eukaryota</taxon>
        <taxon>Fungi</taxon>
        <taxon>Dikarya</taxon>
        <taxon>Ascomycota</taxon>
        <taxon>Pezizomycotina</taxon>
        <taxon>Sordariomycetes</taxon>
        <taxon>Hypocreomycetidae</taxon>
        <taxon>Glomerellales</taxon>
        <taxon>Glomerellaceae</taxon>
        <taxon>Colletotrichum</taxon>
        <taxon>Colletotrichum acutatum species complex</taxon>
    </lineage>
</organism>
<feature type="transmembrane region" description="Helical" evidence="1">
    <location>
        <begin position="7"/>
        <end position="26"/>
    </location>
</feature>
<dbReference type="Proteomes" id="UP001227543">
    <property type="component" value="Unassembled WGS sequence"/>
</dbReference>
<dbReference type="GeneID" id="85408804"/>
<dbReference type="RefSeq" id="XP_060380785.1">
    <property type="nucleotide sequence ID" value="XM_060524566.1"/>
</dbReference>
<comment type="caution">
    <text evidence="2">The sequence shown here is derived from an EMBL/GenBank/DDBJ whole genome shotgun (WGS) entry which is preliminary data.</text>
</comment>
<keyword evidence="1" id="KW-0472">Membrane</keyword>
<gene>
    <name evidence="2" type="ORF">CTAM01_08546</name>
</gene>
<evidence type="ECO:0000313" key="2">
    <source>
        <dbReference type="EMBL" id="KAK1495417.1"/>
    </source>
</evidence>
<accession>A0ABQ9R5T2</accession>
<reference evidence="2 3" key="1">
    <citation type="submission" date="2016-10" db="EMBL/GenBank/DDBJ databases">
        <title>The genome sequence of Colletotrichum fioriniae PJ7.</title>
        <authorList>
            <person name="Baroncelli R."/>
        </authorList>
    </citation>
    <scope>NUCLEOTIDE SEQUENCE [LARGE SCALE GENOMIC DNA]</scope>
    <source>
        <strain evidence="2 3">Tom-12</strain>
    </source>
</reference>
<name>A0ABQ9R5T2_9PEZI</name>
<keyword evidence="3" id="KW-1185">Reference proteome</keyword>
<sequence length="80" mass="8842">MPCRVPLIVIIVAGTLPVSLYLYPYLCCLSKATSGKATRDELTPPAAEQLPLNTEVRGLALAGPYTKERKWENGVYYRSN</sequence>
<keyword evidence="1" id="KW-1133">Transmembrane helix</keyword>
<keyword evidence="1" id="KW-0812">Transmembrane</keyword>
<protein>
    <submittedName>
        <fullName evidence="2">Uncharacterized protein</fullName>
    </submittedName>
</protein>
<evidence type="ECO:0000313" key="3">
    <source>
        <dbReference type="Proteomes" id="UP001227543"/>
    </source>
</evidence>
<dbReference type="EMBL" id="MLFU01000030">
    <property type="protein sequence ID" value="KAK1495417.1"/>
    <property type="molecule type" value="Genomic_DNA"/>
</dbReference>